<dbReference type="InterPro" id="IPR016181">
    <property type="entry name" value="Acyl_CoA_acyltransferase"/>
</dbReference>
<proteinExistence type="predicted"/>
<organism evidence="2 3">
    <name type="scientific">Acinetobacter guillouiae</name>
    <name type="common">Acinetobacter genomosp. 11</name>
    <dbReference type="NCBI Taxonomy" id="106649"/>
    <lineage>
        <taxon>Bacteria</taxon>
        <taxon>Pseudomonadati</taxon>
        <taxon>Pseudomonadota</taxon>
        <taxon>Gammaproteobacteria</taxon>
        <taxon>Moraxellales</taxon>
        <taxon>Moraxellaceae</taxon>
        <taxon>Acinetobacter</taxon>
    </lineage>
</organism>
<dbReference type="GO" id="GO:0016747">
    <property type="term" value="F:acyltransferase activity, transferring groups other than amino-acyl groups"/>
    <property type="evidence" value="ECO:0007669"/>
    <property type="project" value="InterPro"/>
</dbReference>
<dbReference type="Proteomes" id="UP000887320">
    <property type="component" value="Unassembled WGS sequence"/>
</dbReference>
<dbReference type="AlphaFoldDB" id="A0A8X8GJN9"/>
<dbReference type="RefSeq" id="WP_234623957.1">
    <property type="nucleotide sequence ID" value="NZ_JAHWXT010000006.1"/>
</dbReference>
<dbReference type="Pfam" id="PF13302">
    <property type="entry name" value="Acetyltransf_3"/>
    <property type="match status" value="1"/>
</dbReference>
<evidence type="ECO:0000313" key="3">
    <source>
        <dbReference type="Proteomes" id="UP000887320"/>
    </source>
</evidence>
<feature type="domain" description="N-acetyltransferase" evidence="1">
    <location>
        <begin position="9"/>
        <end position="166"/>
    </location>
</feature>
<gene>
    <name evidence="2" type="ORF">KW868_16230</name>
</gene>
<dbReference type="InterPro" id="IPR000182">
    <property type="entry name" value="GNAT_dom"/>
</dbReference>
<comment type="caution">
    <text evidence="2">The sequence shown here is derived from an EMBL/GenBank/DDBJ whole genome shotgun (WGS) entry which is preliminary data.</text>
</comment>
<dbReference type="InterPro" id="IPR051531">
    <property type="entry name" value="N-acetyltransferase"/>
</dbReference>
<dbReference type="PROSITE" id="PS51186">
    <property type="entry name" value="GNAT"/>
    <property type="match status" value="1"/>
</dbReference>
<reference evidence="2" key="1">
    <citation type="submission" date="2021-07" db="EMBL/GenBank/DDBJ databases">
        <authorList>
            <person name="Fernandez M."/>
            <person name="Pereira P."/>
            <person name="Torres Tejerizo G.A."/>
            <person name="Gonzalez P."/>
            <person name="Agostini E."/>
        </authorList>
    </citation>
    <scope>NUCLEOTIDE SEQUENCE</scope>
    <source>
        <strain evidence="2">SFC 500-1A</strain>
    </source>
</reference>
<dbReference type="Gene3D" id="3.40.630.30">
    <property type="match status" value="1"/>
</dbReference>
<name>A0A8X8GJN9_ACIGI</name>
<evidence type="ECO:0000313" key="2">
    <source>
        <dbReference type="EMBL" id="MCF0265996.1"/>
    </source>
</evidence>
<dbReference type="PANTHER" id="PTHR43792">
    <property type="entry name" value="GNAT FAMILY, PUTATIVE (AFU_ORTHOLOGUE AFUA_3G00765)-RELATED-RELATED"/>
    <property type="match status" value="1"/>
</dbReference>
<protein>
    <submittedName>
        <fullName evidence="2">GNAT family N-acetyltransferase</fullName>
    </submittedName>
</protein>
<dbReference type="SUPFAM" id="SSF55729">
    <property type="entry name" value="Acyl-CoA N-acyltransferases (Nat)"/>
    <property type="match status" value="1"/>
</dbReference>
<dbReference type="PANTHER" id="PTHR43792:SF1">
    <property type="entry name" value="N-ACETYLTRANSFERASE DOMAIN-CONTAINING PROTEIN"/>
    <property type="match status" value="1"/>
</dbReference>
<evidence type="ECO:0000259" key="1">
    <source>
        <dbReference type="PROSITE" id="PS51186"/>
    </source>
</evidence>
<sequence>MTEIKTKNLILKPFIKENLNDAISLFQDKDFMAFSPNGTLNTEDASNRFFEILEHYKKNGFGKFAIISKSTNKIIGYCGFEICSFDGKNEAELGFRLIKSERGKGYVVEAATASIEDMKNRNFKHVIAFSEEDNTPAHNLLKKLGFSKTFKSNFMNMDVVFFEMIF</sequence>
<accession>A0A8X8GJN9</accession>
<dbReference type="EMBL" id="JAHWXT010000006">
    <property type="protein sequence ID" value="MCF0265996.1"/>
    <property type="molecule type" value="Genomic_DNA"/>
</dbReference>